<reference evidence="1 2" key="1">
    <citation type="journal article" date="2015" name="Proc. Natl. Acad. Sci. U.S.A.">
        <title>The resurrection genome of Boea hygrometrica: A blueprint for survival of dehydration.</title>
        <authorList>
            <person name="Xiao L."/>
            <person name="Yang G."/>
            <person name="Zhang L."/>
            <person name="Yang X."/>
            <person name="Zhao S."/>
            <person name="Ji Z."/>
            <person name="Zhou Q."/>
            <person name="Hu M."/>
            <person name="Wang Y."/>
            <person name="Chen M."/>
            <person name="Xu Y."/>
            <person name="Jin H."/>
            <person name="Xiao X."/>
            <person name="Hu G."/>
            <person name="Bao F."/>
            <person name="Hu Y."/>
            <person name="Wan P."/>
            <person name="Li L."/>
            <person name="Deng X."/>
            <person name="Kuang T."/>
            <person name="Xiang C."/>
            <person name="Zhu J.K."/>
            <person name="Oliver M.J."/>
            <person name="He Y."/>
        </authorList>
    </citation>
    <scope>NUCLEOTIDE SEQUENCE [LARGE SCALE GENOMIC DNA]</scope>
    <source>
        <strain evidence="2">cv. XS01</strain>
    </source>
</reference>
<accession>A0A2Z7BVR0</accession>
<protein>
    <submittedName>
        <fullName evidence="1">Uncharacterized protein</fullName>
    </submittedName>
</protein>
<evidence type="ECO:0000313" key="1">
    <source>
        <dbReference type="EMBL" id="KZV37728.1"/>
    </source>
</evidence>
<dbReference type="EMBL" id="KV002504">
    <property type="protein sequence ID" value="KZV37728.1"/>
    <property type="molecule type" value="Genomic_DNA"/>
</dbReference>
<organism evidence="1 2">
    <name type="scientific">Dorcoceras hygrometricum</name>
    <dbReference type="NCBI Taxonomy" id="472368"/>
    <lineage>
        <taxon>Eukaryota</taxon>
        <taxon>Viridiplantae</taxon>
        <taxon>Streptophyta</taxon>
        <taxon>Embryophyta</taxon>
        <taxon>Tracheophyta</taxon>
        <taxon>Spermatophyta</taxon>
        <taxon>Magnoliopsida</taxon>
        <taxon>eudicotyledons</taxon>
        <taxon>Gunneridae</taxon>
        <taxon>Pentapetalae</taxon>
        <taxon>asterids</taxon>
        <taxon>lamiids</taxon>
        <taxon>Lamiales</taxon>
        <taxon>Gesneriaceae</taxon>
        <taxon>Didymocarpoideae</taxon>
        <taxon>Trichosporeae</taxon>
        <taxon>Loxocarpinae</taxon>
        <taxon>Dorcoceras</taxon>
    </lineage>
</organism>
<keyword evidence="2" id="KW-1185">Reference proteome</keyword>
<gene>
    <name evidence="1" type="ORF">F511_16268</name>
</gene>
<proteinExistence type="predicted"/>
<evidence type="ECO:0000313" key="2">
    <source>
        <dbReference type="Proteomes" id="UP000250235"/>
    </source>
</evidence>
<dbReference type="Proteomes" id="UP000250235">
    <property type="component" value="Unassembled WGS sequence"/>
</dbReference>
<dbReference type="AlphaFoldDB" id="A0A2Z7BVR0"/>
<name>A0A2Z7BVR0_9LAMI</name>
<sequence length="100" mass="11323">MPKLCGNCSRILSQNPAQIVNLHRAPQSSRSDFTLVQNFQTSCIKVLAKIEYSCVLEPSRFHLADHFLRKFRLNCRYMGLRNISDSGLLGVTNGLDPLEE</sequence>